<dbReference type="InterPro" id="IPR013762">
    <property type="entry name" value="Integrase-like_cat_sf"/>
</dbReference>
<evidence type="ECO:0008006" key="4">
    <source>
        <dbReference type="Google" id="ProtNLM"/>
    </source>
</evidence>
<dbReference type="Gene3D" id="1.10.443.10">
    <property type="entry name" value="Intergrase catalytic core"/>
    <property type="match status" value="1"/>
</dbReference>
<evidence type="ECO:0000313" key="3">
    <source>
        <dbReference type="Proteomes" id="UP001056455"/>
    </source>
</evidence>
<dbReference type="InterPro" id="IPR011010">
    <property type="entry name" value="DNA_brk_join_enz"/>
</dbReference>
<dbReference type="RefSeq" id="WP_252593510.1">
    <property type="nucleotide sequence ID" value="NZ_CP099489.1"/>
</dbReference>
<dbReference type="EMBL" id="CP099489">
    <property type="protein sequence ID" value="USQ80134.1"/>
    <property type="molecule type" value="Genomic_DNA"/>
</dbReference>
<evidence type="ECO:0000256" key="1">
    <source>
        <dbReference type="ARBA" id="ARBA00023172"/>
    </source>
</evidence>
<protein>
    <recommendedName>
        <fullName evidence="4">Tyr recombinase domain-containing protein</fullName>
    </recommendedName>
</protein>
<keyword evidence="3" id="KW-1185">Reference proteome</keyword>
<proteinExistence type="predicted"/>
<reference evidence="2" key="1">
    <citation type="submission" date="2022-06" db="EMBL/GenBank/DDBJ databases">
        <title>Ornithinimicrobium HY1793.</title>
        <authorList>
            <person name="Huang Y."/>
        </authorList>
    </citation>
    <scope>NUCLEOTIDE SEQUENCE</scope>
    <source>
        <strain evidence="2">HY1793</strain>
    </source>
</reference>
<dbReference type="SUPFAM" id="SSF56349">
    <property type="entry name" value="DNA breaking-rejoining enzymes"/>
    <property type="match status" value="1"/>
</dbReference>
<name>A0ABY4YU97_9MICO</name>
<dbReference type="Proteomes" id="UP001056455">
    <property type="component" value="Chromosome"/>
</dbReference>
<organism evidence="2 3">
    <name type="scientific">Ornithinimicrobium faecis</name>
    <dbReference type="NCBI Taxonomy" id="2934158"/>
    <lineage>
        <taxon>Bacteria</taxon>
        <taxon>Bacillati</taxon>
        <taxon>Actinomycetota</taxon>
        <taxon>Actinomycetes</taxon>
        <taxon>Micrococcales</taxon>
        <taxon>Ornithinimicrobiaceae</taxon>
        <taxon>Ornithinimicrobium</taxon>
    </lineage>
</organism>
<accession>A0ABY4YU97</accession>
<evidence type="ECO:0000313" key="2">
    <source>
        <dbReference type="EMBL" id="USQ80134.1"/>
    </source>
</evidence>
<sequence length="333" mass="37662">MPAKKTRGWAKRPPEERGHVPALHKVEVSDQERLDRLMAFQPSHVGRFTDEAIVVTAQRVATIPFTTVRDDRKRMQRLVKRKASWLEQKGTVDWAAAMSDPELDRYCEAQTHMTQGSRNSYRSYLRGDAEAMGLRVRSRFKGRRPSVTSAYSERERNDLWLDADYMEGEYERTYRIAHDLAFAAGVRSEEMSILTWDRITPRPEGAVVSIVNRKGVVRDVPIGPLPAARLLRCKAAAEAVDEFVFRPDKADRRAVVNRVLDTPTSKRVRKSRLKLSTARNTFIVNLLRKPVPFVTVAYLADLNPGGSVAQDLLVWAGKGATPEEHAAAVWGEL</sequence>
<keyword evidence="1" id="KW-0233">DNA recombination</keyword>
<gene>
    <name evidence="2" type="ORF">NF556_00270</name>
</gene>